<sequence>MRTLLIDDERPSLELLKRVISKNENLEIVGEFTDGQEALKQMDVLLPDVIFADIEMPYLNGIRLAAKIKEREDIQVVFVTAYDHYALDAFEVDAANYILKPITEESLNTAVKRLLKYYKPLRSRWEMRKQNKILSLGTFQVYGENSGEPVKWPTLKAKELFAYFLCEKERELDKWYLCDILWPDAMPEKAEHSLHSTMNRMKGALKTAGIETDIQCNKGKYSIDLKNLLWDAEEMRVYFRHNPIATKENVLNFEKVLDIYQGDLFESEGYLWAVERSERTKRRYLEGRAKLAAFHLEYKNYYQAERNLKAILYTEPENEEAVVMLMEVYYLTGNKVQLVHCYKHFKEYLKRELHIGPREATIKTYETFIGKLRK</sequence>
<dbReference type="InterPro" id="IPR051677">
    <property type="entry name" value="AfsR-DnrI-RedD_regulator"/>
</dbReference>
<dbReference type="Gene3D" id="1.25.40.10">
    <property type="entry name" value="Tetratricopeptide repeat domain"/>
    <property type="match status" value="1"/>
</dbReference>
<evidence type="ECO:0000256" key="4">
    <source>
        <dbReference type="PROSITE-ProRule" id="PRU00169"/>
    </source>
</evidence>
<dbReference type="GO" id="GO:0006355">
    <property type="term" value="P:regulation of DNA-templated transcription"/>
    <property type="evidence" value="ECO:0007669"/>
    <property type="project" value="InterPro"/>
</dbReference>
<dbReference type="EMBL" id="JAFJZZ010000005">
    <property type="protein sequence ID" value="MBN7773903.1"/>
    <property type="molecule type" value="Genomic_DNA"/>
</dbReference>
<keyword evidence="4" id="KW-0597">Phosphoprotein</keyword>
<keyword evidence="7" id="KW-1185">Reference proteome</keyword>
<dbReference type="SUPFAM" id="SSF48452">
    <property type="entry name" value="TPR-like"/>
    <property type="match status" value="1"/>
</dbReference>
<evidence type="ECO:0000256" key="3">
    <source>
        <dbReference type="ARBA" id="ARBA00024867"/>
    </source>
</evidence>
<dbReference type="Gene3D" id="1.10.10.10">
    <property type="entry name" value="Winged helix-like DNA-binding domain superfamily/Winged helix DNA-binding domain"/>
    <property type="match status" value="1"/>
</dbReference>
<organism evidence="6 7">
    <name type="scientific">Clostridium aminobutyricum</name>
    <dbReference type="NCBI Taxonomy" id="33953"/>
    <lineage>
        <taxon>Bacteria</taxon>
        <taxon>Bacillati</taxon>
        <taxon>Bacillota</taxon>
        <taxon>Clostridia</taxon>
        <taxon>Eubacteriales</taxon>
        <taxon>Clostridiaceae</taxon>
        <taxon>Clostridium</taxon>
    </lineage>
</organism>
<dbReference type="SMART" id="SM00448">
    <property type="entry name" value="REC"/>
    <property type="match status" value="1"/>
</dbReference>
<dbReference type="Pfam" id="PF03704">
    <property type="entry name" value="BTAD"/>
    <property type="match status" value="1"/>
</dbReference>
<dbReference type="InterPro" id="IPR005158">
    <property type="entry name" value="BTAD"/>
</dbReference>
<proteinExistence type="predicted"/>
<reference evidence="6" key="1">
    <citation type="submission" date="2021-02" db="EMBL/GenBank/DDBJ databases">
        <title>Abyssanaerobacter marinus gen.nov., sp., nov, anaerobic bacterium isolated from the Onnuri vent field of Indian Ocean and suggestion of Mogibacteriaceae fam. nov., and proposal of reclassification of ambiguous this family's genus member.</title>
        <authorList>
            <person name="Kim Y.J."/>
            <person name="Yang J.-A."/>
        </authorList>
    </citation>
    <scope>NUCLEOTIDE SEQUENCE</scope>
    <source>
        <strain evidence="6">DSM 2634</strain>
    </source>
</reference>
<dbReference type="InterPro" id="IPR011990">
    <property type="entry name" value="TPR-like_helical_dom_sf"/>
</dbReference>
<keyword evidence="2" id="KW-0238">DNA-binding</keyword>
<evidence type="ECO:0000259" key="5">
    <source>
        <dbReference type="PROSITE" id="PS50110"/>
    </source>
</evidence>
<dbReference type="InterPro" id="IPR016032">
    <property type="entry name" value="Sig_transdc_resp-reg_C-effctor"/>
</dbReference>
<dbReference type="Pfam" id="PF00072">
    <property type="entry name" value="Response_reg"/>
    <property type="match status" value="1"/>
</dbReference>
<dbReference type="PANTHER" id="PTHR35807">
    <property type="entry name" value="TRANSCRIPTIONAL REGULATOR REDD-RELATED"/>
    <property type="match status" value="1"/>
</dbReference>
<dbReference type="GO" id="GO:0003677">
    <property type="term" value="F:DNA binding"/>
    <property type="evidence" value="ECO:0007669"/>
    <property type="project" value="UniProtKB-KW"/>
</dbReference>
<evidence type="ECO:0000256" key="1">
    <source>
        <dbReference type="ARBA" id="ARBA00018672"/>
    </source>
</evidence>
<comment type="function">
    <text evidence="3">May play the central regulatory role in sporulation. It may be an element of the effector pathway responsible for the activation of sporulation genes in response to nutritional stress. Spo0A may act in concert with spo0H (a sigma factor) to control the expression of some genes that are critical to the sporulation process.</text>
</comment>
<evidence type="ECO:0000256" key="2">
    <source>
        <dbReference type="ARBA" id="ARBA00023125"/>
    </source>
</evidence>
<dbReference type="AlphaFoldDB" id="A0A939DAU0"/>
<dbReference type="SUPFAM" id="SSF52172">
    <property type="entry name" value="CheY-like"/>
    <property type="match status" value="1"/>
</dbReference>
<accession>A0A939DAU0</accession>
<feature type="modified residue" description="4-aspartylphosphate" evidence="4">
    <location>
        <position position="53"/>
    </location>
</feature>
<dbReference type="PROSITE" id="PS50110">
    <property type="entry name" value="RESPONSE_REGULATORY"/>
    <property type="match status" value="1"/>
</dbReference>
<evidence type="ECO:0000313" key="7">
    <source>
        <dbReference type="Proteomes" id="UP000664545"/>
    </source>
</evidence>
<dbReference type="RefSeq" id="WP_206582743.1">
    <property type="nucleotide sequence ID" value="NZ_JAFJZZ010000005.1"/>
</dbReference>
<dbReference type="PANTHER" id="PTHR35807:SF2">
    <property type="entry name" value="TRANSCRIPTIONAL ACTIVATOR DOMAIN"/>
    <property type="match status" value="1"/>
</dbReference>
<dbReference type="Gene3D" id="3.40.50.2300">
    <property type="match status" value="1"/>
</dbReference>
<dbReference type="InterPro" id="IPR011006">
    <property type="entry name" value="CheY-like_superfamily"/>
</dbReference>
<dbReference type="InterPro" id="IPR036388">
    <property type="entry name" value="WH-like_DNA-bd_sf"/>
</dbReference>
<dbReference type="SMART" id="SM01043">
    <property type="entry name" value="BTAD"/>
    <property type="match status" value="1"/>
</dbReference>
<comment type="caution">
    <text evidence="6">The sequence shown here is derived from an EMBL/GenBank/DDBJ whole genome shotgun (WGS) entry which is preliminary data.</text>
</comment>
<dbReference type="Proteomes" id="UP000664545">
    <property type="component" value="Unassembled WGS sequence"/>
</dbReference>
<protein>
    <recommendedName>
        <fullName evidence="1">Stage 0 sporulation protein A homolog</fullName>
    </recommendedName>
</protein>
<dbReference type="SUPFAM" id="SSF46894">
    <property type="entry name" value="C-terminal effector domain of the bipartite response regulators"/>
    <property type="match status" value="1"/>
</dbReference>
<dbReference type="GO" id="GO:0000160">
    <property type="term" value="P:phosphorelay signal transduction system"/>
    <property type="evidence" value="ECO:0007669"/>
    <property type="project" value="InterPro"/>
</dbReference>
<evidence type="ECO:0000313" key="6">
    <source>
        <dbReference type="EMBL" id="MBN7773903.1"/>
    </source>
</evidence>
<feature type="domain" description="Response regulatory" evidence="5">
    <location>
        <begin position="2"/>
        <end position="115"/>
    </location>
</feature>
<name>A0A939DAU0_CLOAM</name>
<gene>
    <name evidence="6" type="ORF">JYB65_11065</name>
</gene>
<dbReference type="InterPro" id="IPR001789">
    <property type="entry name" value="Sig_transdc_resp-reg_receiver"/>
</dbReference>